<dbReference type="PANTHER" id="PTHR45685">
    <property type="entry name" value="HELICASE SRCAP-RELATED"/>
    <property type="match status" value="1"/>
</dbReference>
<dbReference type="Pfam" id="PF00271">
    <property type="entry name" value="Helicase_C"/>
    <property type="match status" value="1"/>
</dbReference>
<dbReference type="GO" id="GO:0004386">
    <property type="term" value="F:helicase activity"/>
    <property type="evidence" value="ECO:0007669"/>
    <property type="project" value="UniProtKB-KW"/>
</dbReference>
<accession>A0ABQ8USY7</accession>
<feature type="compositionally biased region" description="Acidic residues" evidence="5">
    <location>
        <begin position="170"/>
        <end position="181"/>
    </location>
</feature>
<keyword evidence="8" id="KW-1185">Reference proteome</keyword>
<dbReference type="SMART" id="SM00490">
    <property type="entry name" value="HELICc"/>
    <property type="match status" value="1"/>
</dbReference>
<dbReference type="InterPro" id="IPR049730">
    <property type="entry name" value="SNF2/RAD54-like_C"/>
</dbReference>
<comment type="subcellular location">
    <subcellularLocation>
        <location evidence="1">Nucleus</location>
    </subcellularLocation>
</comment>
<feature type="compositionally biased region" description="Low complexity" evidence="5">
    <location>
        <begin position="123"/>
        <end position="133"/>
    </location>
</feature>
<dbReference type="InterPro" id="IPR001650">
    <property type="entry name" value="Helicase_C-like"/>
</dbReference>
<feature type="compositionally biased region" description="Basic residues" evidence="5">
    <location>
        <begin position="39"/>
        <end position="49"/>
    </location>
</feature>
<feature type="compositionally biased region" description="Basic and acidic residues" evidence="5">
    <location>
        <begin position="69"/>
        <end position="88"/>
    </location>
</feature>
<reference evidence="7" key="1">
    <citation type="journal article" date="2022" name="bioRxiv">
        <title>Genomics of Preaxostyla Flagellates Illuminates Evolutionary Transitions and the Path Towards Mitochondrial Loss.</title>
        <authorList>
            <person name="Novak L.V.F."/>
            <person name="Treitli S.C."/>
            <person name="Pyrih J."/>
            <person name="Halakuc P."/>
            <person name="Pipaliya S.V."/>
            <person name="Vacek V."/>
            <person name="Brzon O."/>
            <person name="Soukal P."/>
            <person name="Eme L."/>
            <person name="Dacks J.B."/>
            <person name="Karnkowska A."/>
            <person name="Elias M."/>
            <person name="Hampl V."/>
        </authorList>
    </citation>
    <scope>NUCLEOTIDE SEQUENCE</scope>
    <source>
        <strain evidence="7">RCP-MX</strain>
    </source>
</reference>
<evidence type="ECO:0000259" key="6">
    <source>
        <dbReference type="PROSITE" id="PS51194"/>
    </source>
</evidence>
<evidence type="ECO:0000256" key="4">
    <source>
        <dbReference type="ARBA" id="ARBA00022840"/>
    </source>
</evidence>
<gene>
    <name evidence="7" type="ORF">PAPYR_1449</name>
</gene>
<dbReference type="Gene3D" id="3.40.50.300">
    <property type="entry name" value="P-loop containing nucleotide triphosphate hydrolases"/>
    <property type="match status" value="1"/>
</dbReference>
<dbReference type="PROSITE" id="PS51194">
    <property type="entry name" value="HELICASE_CTER"/>
    <property type="match status" value="1"/>
</dbReference>
<feature type="compositionally biased region" description="Acidic residues" evidence="5">
    <location>
        <begin position="16"/>
        <end position="25"/>
    </location>
</feature>
<evidence type="ECO:0000313" key="8">
    <source>
        <dbReference type="Proteomes" id="UP001141327"/>
    </source>
</evidence>
<feature type="compositionally biased region" description="Basic residues" evidence="5">
    <location>
        <begin position="1"/>
        <end position="10"/>
    </location>
</feature>
<feature type="compositionally biased region" description="Low complexity" evidence="5">
    <location>
        <begin position="156"/>
        <end position="169"/>
    </location>
</feature>
<evidence type="ECO:0000313" key="7">
    <source>
        <dbReference type="EMBL" id="KAJ4462251.1"/>
    </source>
</evidence>
<dbReference type="CDD" id="cd18793">
    <property type="entry name" value="SF2_C_SNF"/>
    <property type="match status" value="1"/>
</dbReference>
<comment type="caution">
    <text evidence="7">The sequence shown here is derived from an EMBL/GenBank/DDBJ whole genome shotgun (WGS) entry which is preliminary data.</text>
</comment>
<evidence type="ECO:0000256" key="5">
    <source>
        <dbReference type="SAM" id="MobiDB-lite"/>
    </source>
</evidence>
<dbReference type="InterPro" id="IPR050520">
    <property type="entry name" value="INO80/SWR1_helicase"/>
</dbReference>
<keyword evidence="4" id="KW-0067">ATP-binding</keyword>
<dbReference type="InterPro" id="IPR027417">
    <property type="entry name" value="P-loop_NTPase"/>
</dbReference>
<name>A0ABQ8USY7_9EUKA</name>
<evidence type="ECO:0000256" key="1">
    <source>
        <dbReference type="ARBA" id="ARBA00004123"/>
    </source>
</evidence>
<feature type="domain" description="Helicase C-terminal" evidence="6">
    <location>
        <begin position="278"/>
        <end position="434"/>
    </location>
</feature>
<dbReference type="EMBL" id="JAPMOS010000004">
    <property type="protein sequence ID" value="KAJ4462251.1"/>
    <property type="molecule type" value="Genomic_DNA"/>
</dbReference>
<dbReference type="SUPFAM" id="SSF52540">
    <property type="entry name" value="P-loop containing nucleoside triphosphate hydrolases"/>
    <property type="match status" value="1"/>
</dbReference>
<keyword evidence="2" id="KW-0547">Nucleotide-binding</keyword>
<protein>
    <submittedName>
        <fullName evidence="7">Helicase SRCAP</fullName>
    </submittedName>
</protein>
<feature type="region of interest" description="Disordered" evidence="5">
    <location>
        <begin position="1"/>
        <end position="190"/>
    </location>
</feature>
<keyword evidence="3" id="KW-0378">Hydrolase</keyword>
<evidence type="ECO:0000256" key="2">
    <source>
        <dbReference type="ARBA" id="ARBA00022741"/>
    </source>
</evidence>
<feature type="compositionally biased region" description="Acidic residues" evidence="5">
    <location>
        <begin position="112"/>
        <end position="122"/>
    </location>
</feature>
<proteinExistence type="predicted"/>
<keyword evidence="7" id="KW-0347">Helicase</keyword>
<organism evidence="7 8">
    <name type="scientific">Paratrimastix pyriformis</name>
    <dbReference type="NCBI Taxonomy" id="342808"/>
    <lineage>
        <taxon>Eukaryota</taxon>
        <taxon>Metamonada</taxon>
        <taxon>Preaxostyla</taxon>
        <taxon>Paratrimastigidae</taxon>
        <taxon>Paratrimastix</taxon>
    </lineage>
</organism>
<evidence type="ECO:0000256" key="3">
    <source>
        <dbReference type="ARBA" id="ARBA00022801"/>
    </source>
</evidence>
<sequence>MVSRRTRRRQGRADTSEEDEADGVEAEASGQVTCTRRGMTQRRRPKRAATRATPGAVADVDDDEEEGDGAEKHDHVDDARKKRARIVDDDGDDGSDEAAGVTTKSRLGGRGDDDDEDEDDDSSAGPAQPPRSRAQQRRKAARATTGSKRPRHSRSSSESAGETESSESASGEEEEEEEEEEAKPTDAEVMERDRAAMLRTLEEQSRQRRADTWARLRACNDYQLHRICATTEELRDLALPPGLPNMHSFPYVLNFGSPTQPDSAHPEARFASCGKVEALCRLLTECRAAGGRALVFSQMTRILDILEDVLSERLHMPYLRMDGSTPSGERLGLVDKFNSDPSIGAFLLSTRSGGIGINLTEANTVIFYDSDLNPQIDKQAEARAHRIGQTRPVKVYRLVSEDTIDEAILKLADYKTRLTERTLGDVPVENQESDSFQTMARMLGEMLNTTGTPDA</sequence>
<dbReference type="Proteomes" id="UP001141327">
    <property type="component" value="Unassembled WGS sequence"/>
</dbReference>
<feature type="compositionally biased region" description="Acidic residues" evidence="5">
    <location>
        <begin position="59"/>
        <end position="68"/>
    </location>
</feature>